<accession>A0ABT9ACP8</accession>
<evidence type="ECO:0000313" key="2">
    <source>
        <dbReference type="Proteomes" id="UP001167796"/>
    </source>
</evidence>
<evidence type="ECO:0008006" key="3">
    <source>
        <dbReference type="Google" id="ProtNLM"/>
    </source>
</evidence>
<dbReference type="Proteomes" id="UP001167796">
    <property type="component" value="Unassembled WGS sequence"/>
</dbReference>
<comment type="caution">
    <text evidence="1">The sequence shown here is derived from an EMBL/GenBank/DDBJ whole genome shotgun (WGS) entry which is preliminary data.</text>
</comment>
<dbReference type="InterPro" id="IPR056401">
    <property type="entry name" value="Crass_capsid"/>
</dbReference>
<dbReference type="RefSeq" id="WP_305012297.1">
    <property type="nucleotide sequence ID" value="NZ_JAUQSX010000007.1"/>
</dbReference>
<reference evidence="1" key="1">
    <citation type="submission" date="2023-07" db="EMBL/GenBank/DDBJ databases">
        <authorList>
            <person name="Kim M.K."/>
        </authorList>
    </citation>
    <scope>NUCLEOTIDE SEQUENCE</scope>
    <source>
        <strain evidence="1">M29</strain>
    </source>
</reference>
<evidence type="ECO:0000313" key="1">
    <source>
        <dbReference type="EMBL" id="MDO7847620.1"/>
    </source>
</evidence>
<dbReference type="Pfam" id="PF23898">
    <property type="entry name" value="Crass_capsid"/>
    <property type="match status" value="1"/>
</dbReference>
<sequence length="473" mass="52439">MEQLTDSQHLSNAYLTQPDETSKMVTFALQKQSKSILSMLGGMSNTREIENREWKWDLMGMRERISDVVLTSPDATANSNQPGLNHSTFRVYVNDSYFVQGDVLNSDNGTQIRVQEQPYKDGIATVLVCQIVDPTIRFIAPSQISLGAQFNKDYNTQEEGSMRGGTTAFEAGMQMVNQLTILRQTYGFTRSVATDVMVIEVKAPNGESSKYWTKVAEWAHMVAWEREKERLLMYATHSKDGGAASGVETVQGANGRYVSQGAGLRQQISASNIRPYSFLTYEFLETFLLDLAWGADQYGGSVDFMALTGKGGKIEFNRAIQDKRIALGVQLLEKAIFIGGNGQELELHGQFTKVVFPSGNSLTITEFEPYNDTVRFRTKHPITGLPVESYRFTLLNFGTTAEGEQNIRMVAKKGAMDISDYVCGLWGPTLNGNQRNRGASSGYDGYELHKLCEIGVQMSNPLTAGELIFQVGA</sequence>
<dbReference type="EMBL" id="JAUQSX010000007">
    <property type="protein sequence ID" value="MDO7847620.1"/>
    <property type="molecule type" value="Genomic_DNA"/>
</dbReference>
<protein>
    <recommendedName>
        <fullName evidence="3">Major capsid protein</fullName>
    </recommendedName>
</protein>
<name>A0ABT9ACP8_9BACT</name>
<keyword evidence="2" id="KW-1185">Reference proteome</keyword>
<organism evidence="1 2">
    <name type="scientific">Hymenobacter mellowenesis</name>
    <dbReference type="NCBI Taxonomy" id="3063995"/>
    <lineage>
        <taxon>Bacteria</taxon>
        <taxon>Pseudomonadati</taxon>
        <taxon>Bacteroidota</taxon>
        <taxon>Cytophagia</taxon>
        <taxon>Cytophagales</taxon>
        <taxon>Hymenobacteraceae</taxon>
        <taxon>Hymenobacter</taxon>
    </lineage>
</organism>
<gene>
    <name evidence="1" type="ORF">Q5H92_14725</name>
</gene>
<proteinExistence type="predicted"/>